<dbReference type="OrthoDB" id="10504140at2759"/>
<keyword evidence="2" id="KW-1185">Reference proteome</keyword>
<protein>
    <submittedName>
        <fullName evidence="1">Uncharacterized protein</fullName>
    </submittedName>
</protein>
<dbReference type="VEuPathDB" id="FungiDB:AMAG_15459"/>
<dbReference type="Proteomes" id="UP000054350">
    <property type="component" value="Unassembled WGS sequence"/>
</dbReference>
<evidence type="ECO:0000313" key="2">
    <source>
        <dbReference type="Proteomes" id="UP000054350"/>
    </source>
</evidence>
<reference evidence="2" key="2">
    <citation type="submission" date="2009-11" db="EMBL/GenBank/DDBJ databases">
        <title>The Genome Sequence of Allomyces macrogynus strain ATCC 38327.</title>
        <authorList>
            <consortium name="The Broad Institute Genome Sequencing Platform"/>
            <person name="Russ C."/>
            <person name="Cuomo C."/>
            <person name="Shea T."/>
            <person name="Young S.K."/>
            <person name="Zeng Q."/>
            <person name="Koehrsen M."/>
            <person name="Haas B."/>
            <person name="Borodovsky M."/>
            <person name="Guigo R."/>
            <person name="Alvarado L."/>
            <person name="Berlin A."/>
            <person name="Borenstein D."/>
            <person name="Chen Z."/>
            <person name="Engels R."/>
            <person name="Freedman E."/>
            <person name="Gellesch M."/>
            <person name="Goldberg J."/>
            <person name="Griggs A."/>
            <person name="Gujja S."/>
            <person name="Heiman D."/>
            <person name="Hepburn T."/>
            <person name="Howarth C."/>
            <person name="Jen D."/>
            <person name="Larson L."/>
            <person name="Lewis B."/>
            <person name="Mehta T."/>
            <person name="Park D."/>
            <person name="Pearson M."/>
            <person name="Roberts A."/>
            <person name="Saif S."/>
            <person name="Shenoy N."/>
            <person name="Sisk P."/>
            <person name="Stolte C."/>
            <person name="Sykes S."/>
            <person name="Walk T."/>
            <person name="White J."/>
            <person name="Yandava C."/>
            <person name="Burger G."/>
            <person name="Gray M.W."/>
            <person name="Holland P.W.H."/>
            <person name="King N."/>
            <person name="Lang F.B.F."/>
            <person name="Roger A.J."/>
            <person name="Ruiz-Trillo I."/>
            <person name="Lander E."/>
            <person name="Nusbaum C."/>
        </authorList>
    </citation>
    <scope>NUCLEOTIDE SEQUENCE [LARGE SCALE GENOMIC DNA]</scope>
    <source>
        <strain evidence="2">ATCC 38327</strain>
    </source>
</reference>
<accession>A0A0L0T817</accession>
<organism evidence="1 2">
    <name type="scientific">Allomyces macrogynus (strain ATCC 38327)</name>
    <name type="common">Allomyces javanicus var. macrogynus</name>
    <dbReference type="NCBI Taxonomy" id="578462"/>
    <lineage>
        <taxon>Eukaryota</taxon>
        <taxon>Fungi</taxon>
        <taxon>Fungi incertae sedis</taxon>
        <taxon>Blastocladiomycota</taxon>
        <taxon>Blastocladiomycetes</taxon>
        <taxon>Blastocladiales</taxon>
        <taxon>Blastocladiaceae</taxon>
        <taxon>Allomyces</taxon>
    </lineage>
</organism>
<dbReference type="EMBL" id="GG745367">
    <property type="protein sequence ID" value="KNE70704.1"/>
    <property type="molecule type" value="Genomic_DNA"/>
</dbReference>
<gene>
    <name evidence="1" type="ORF">AMAG_15459</name>
</gene>
<evidence type="ECO:0000313" key="1">
    <source>
        <dbReference type="EMBL" id="KNE70704.1"/>
    </source>
</evidence>
<sequence>MHHGARIEVIDVTAMRIVAHTDLPPTIEFQIERWADNPAWRDNANHVPWDKPPAREPFEDLIDGKWQNPLLLPVWKTDLDKDGPLTDDWVLDPLRSAWKSTWRGPTRRRVYAPGTVIHAEPTASGLAVVRSLGPMRGSVVELCTYSKTRAPGLCLARGA</sequence>
<proteinExistence type="predicted"/>
<reference evidence="1 2" key="1">
    <citation type="submission" date="2009-11" db="EMBL/GenBank/DDBJ databases">
        <title>Annotation of Allomyces macrogynus ATCC 38327.</title>
        <authorList>
            <consortium name="The Broad Institute Genome Sequencing Platform"/>
            <person name="Russ C."/>
            <person name="Cuomo C."/>
            <person name="Burger G."/>
            <person name="Gray M.W."/>
            <person name="Holland P.W.H."/>
            <person name="King N."/>
            <person name="Lang F.B.F."/>
            <person name="Roger A.J."/>
            <person name="Ruiz-Trillo I."/>
            <person name="Young S.K."/>
            <person name="Zeng Q."/>
            <person name="Gargeya S."/>
            <person name="Fitzgerald M."/>
            <person name="Haas B."/>
            <person name="Abouelleil A."/>
            <person name="Alvarado L."/>
            <person name="Arachchi H.M."/>
            <person name="Berlin A."/>
            <person name="Chapman S.B."/>
            <person name="Gearin G."/>
            <person name="Goldberg J."/>
            <person name="Griggs A."/>
            <person name="Gujja S."/>
            <person name="Hansen M."/>
            <person name="Heiman D."/>
            <person name="Howarth C."/>
            <person name="Larimer J."/>
            <person name="Lui A."/>
            <person name="MacDonald P.J.P."/>
            <person name="McCowen C."/>
            <person name="Montmayeur A."/>
            <person name="Murphy C."/>
            <person name="Neiman D."/>
            <person name="Pearson M."/>
            <person name="Priest M."/>
            <person name="Roberts A."/>
            <person name="Saif S."/>
            <person name="Shea T."/>
            <person name="Sisk P."/>
            <person name="Stolte C."/>
            <person name="Sykes S."/>
            <person name="Wortman J."/>
            <person name="Nusbaum C."/>
            <person name="Birren B."/>
        </authorList>
    </citation>
    <scope>NUCLEOTIDE SEQUENCE [LARGE SCALE GENOMIC DNA]</scope>
    <source>
        <strain evidence="1 2">ATCC 38327</strain>
    </source>
</reference>
<name>A0A0L0T817_ALLM3</name>
<dbReference type="AlphaFoldDB" id="A0A0L0T817"/>